<sequence>MAAPKIIVLGSLHGNLEPAFKKLSALHAKNSFTLALLTGDVFGPSTPDSVLDALLSGSIPVPLPTYFSVGAAHPLPARIVAKLRADEDVCPNLHFLGRRSVTKTSDGLRVVSLGGALVDSLPPNDDNGNEDPGAAGNNKEQHVPFHTQDDARSLKGANGADILLTSTWPADIWKYSKVPLDEAHKSQVAAATASRCVAELCAALRPRYHLTASPGDFFYEREPFIQAAAPAPCGNANSEDGVSVTRFISLAPYGNAAKQKALYAFTLNKTVDEAVPPGATASPLLSVLRDKKRPRNDAADDDASSYNRYGQHHDGRRQKRHRHHQQLPPPGPDQCFFCLSNPNTATHMVCSVGDDAYVTTAKGPLPLTTTYSSTSSPSTSSSSSHHALTFPGHLLIIPLPHTPTLSSSPSSSSLASARLEMTRFRLSLQSMLSRRFSLGAITWEISRARNVHLVWQLVALPAALITRGLAEAALRVEADAHNYPAFITKETASEEDEAGDFVRVWLWAESDDDDAVHSKTLVMPLEAEARFDLQFVRRAVGKLLGLEARRVRWQDCAQTEEEETKDAEAFREAFKEWDFTLE</sequence>
<feature type="region of interest" description="Disordered" evidence="1">
    <location>
        <begin position="276"/>
        <end position="328"/>
    </location>
</feature>
<dbReference type="PANTHER" id="PTHR12072:SF4">
    <property type="entry name" value="CWF19-LIKE PROTEIN 1"/>
    <property type="match status" value="1"/>
</dbReference>
<evidence type="ECO:0000313" key="5">
    <source>
        <dbReference type="Proteomes" id="UP000076863"/>
    </source>
</evidence>
<dbReference type="InterPro" id="IPR006768">
    <property type="entry name" value="Cwf19-like_C_dom-1"/>
</dbReference>
<dbReference type="AlphaFoldDB" id="A0A167GZM7"/>
<name>A0A167GZM7_9HYPO</name>
<gene>
    <name evidence="4" type="ORF">BBO_02758</name>
</gene>
<comment type="caution">
    <text evidence="4">The sequence shown here is derived from an EMBL/GenBank/DDBJ whole genome shotgun (WGS) entry which is preliminary data.</text>
</comment>
<dbReference type="EMBL" id="AZHA01000006">
    <property type="protein sequence ID" value="OAA47303.1"/>
    <property type="molecule type" value="Genomic_DNA"/>
</dbReference>
<dbReference type="GO" id="GO:0061632">
    <property type="term" value="F:RNA lariat debranching enzyme activator activity"/>
    <property type="evidence" value="ECO:0007669"/>
    <property type="project" value="TreeGrafter"/>
</dbReference>
<feature type="domain" description="Cwf19-like protein C-terminal" evidence="2">
    <location>
        <begin position="519"/>
        <end position="580"/>
    </location>
</feature>
<feature type="domain" description="Cwf19-like C-terminal" evidence="3">
    <location>
        <begin position="332"/>
        <end position="464"/>
    </location>
</feature>
<dbReference type="Pfam" id="PF04676">
    <property type="entry name" value="CwfJ_C_2"/>
    <property type="match status" value="1"/>
</dbReference>
<evidence type="ECO:0000259" key="3">
    <source>
        <dbReference type="Pfam" id="PF04677"/>
    </source>
</evidence>
<keyword evidence="5" id="KW-1185">Reference proteome</keyword>
<proteinExistence type="predicted"/>
<dbReference type="GO" id="GO:0000398">
    <property type="term" value="P:mRNA splicing, via spliceosome"/>
    <property type="evidence" value="ECO:0007669"/>
    <property type="project" value="TreeGrafter"/>
</dbReference>
<dbReference type="InterPro" id="IPR040194">
    <property type="entry name" value="Cwf19-like"/>
</dbReference>
<dbReference type="Pfam" id="PF04677">
    <property type="entry name" value="CwfJ_C_1"/>
    <property type="match status" value="1"/>
</dbReference>
<accession>A0A167GZM7</accession>
<dbReference type="Proteomes" id="UP000076863">
    <property type="component" value="Unassembled WGS sequence"/>
</dbReference>
<feature type="region of interest" description="Disordered" evidence="1">
    <location>
        <begin position="119"/>
        <end position="141"/>
    </location>
</feature>
<organism evidence="4 5">
    <name type="scientific">Beauveria brongniartii RCEF 3172</name>
    <dbReference type="NCBI Taxonomy" id="1081107"/>
    <lineage>
        <taxon>Eukaryota</taxon>
        <taxon>Fungi</taxon>
        <taxon>Dikarya</taxon>
        <taxon>Ascomycota</taxon>
        <taxon>Pezizomycotina</taxon>
        <taxon>Sordariomycetes</taxon>
        <taxon>Hypocreomycetidae</taxon>
        <taxon>Hypocreales</taxon>
        <taxon>Cordycipitaceae</taxon>
        <taxon>Beauveria</taxon>
        <taxon>Beauveria brongniartii</taxon>
    </lineage>
</organism>
<evidence type="ECO:0000259" key="2">
    <source>
        <dbReference type="Pfam" id="PF04676"/>
    </source>
</evidence>
<dbReference type="PANTHER" id="PTHR12072">
    <property type="entry name" value="CWF19, CELL CYCLE CONTROL PROTEIN"/>
    <property type="match status" value="1"/>
</dbReference>
<dbReference type="CDD" id="cd07380">
    <property type="entry name" value="MPP_CWF19_N"/>
    <property type="match status" value="1"/>
</dbReference>
<protein>
    <submittedName>
        <fullName evidence="4">CwfJ domain protein</fullName>
    </submittedName>
</protein>
<dbReference type="OrthoDB" id="444325at2759"/>
<dbReference type="InterPro" id="IPR006767">
    <property type="entry name" value="Cwf19-like_C_dom-2"/>
</dbReference>
<evidence type="ECO:0000313" key="4">
    <source>
        <dbReference type="EMBL" id="OAA47303.1"/>
    </source>
</evidence>
<dbReference type="GO" id="GO:0071014">
    <property type="term" value="C:post-mRNA release spliceosomal complex"/>
    <property type="evidence" value="ECO:0007669"/>
    <property type="project" value="TreeGrafter"/>
</dbReference>
<evidence type="ECO:0000256" key="1">
    <source>
        <dbReference type="SAM" id="MobiDB-lite"/>
    </source>
</evidence>
<feature type="compositionally biased region" description="Basic residues" evidence="1">
    <location>
        <begin position="314"/>
        <end position="325"/>
    </location>
</feature>
<reference evidence="4 5" key="1">
    <citation type="journal article" date="2016" name="Genome Biol. Evol.">
        <title>Divergent and convergent evolution of fungal pathogenicity.</title>
        <authorList>
            <person name="Shang Y."/>
            <person name="Xiao G."/>
            <person name="Zheng P."/>
            <person name="Cen K."/>
            <person name="Zhan S."/>
            <person name="Wang C."/>
        </authorList>
    </citation>
    <scope>NUCLEOTIDE SEQUENCE [LARGE SCALE GENOMIC DNA]</scope>
    <source>
        <strain evidence="4 5">RCEF 3172</strain>
    </source>
</reference>